<evidence type="ECO:0000256" key="1">
    <source>
        <dbReference type="ARBA" id="ARBA00004429"/>
    </source>
</evidence>
<dbReference type="RefSeq" id="WP_267142605.1">
    <property type="nucleotide sequence ID" value="NZ_JAODIL010000071.1"/>
</dbReference>
<comment type="caution">
    <text evidence="10">The sequence shown here is derived from an EMBL/GenBank/DDBJ whole genome shotgun (WGS) entry which is preliminary data.</text>
</comment>
<accession>A0A9J6PWB6</accession>
<sequence>MKQLHMFKPDGVQGGLLLLIALAVITFSLLLPGRFLTAPTFMSIAFQLPEIGLLTLAMFIAILSGGLNLCIIATANITSLFIAWMLISYLPADASIAMQLLWLTIGIIGAAIIATVIGVITGLMVTRIGAHPILVTLATMMTVKGIGIYLTKGTSISGMPEVVRIFGSGTLLGIPLPLYLFIIAAAAMALFLGKTRAGKCIYMGGSNINATWFSGINTHRMLIMVYVISSLLCVLAGLVMMARFNSARIGYGDSYLLLTVLAIILGGTDPNGGFGKVTGVVLSLIVLQVLSTGFNLMNISQHFSLAMWGAVLIVVLAIKYFNSHYAAHRAMRRSAQSAQQTALTNKKEI</sequence>
<dbReference type="PANTHER" id="PTHR32196:SF21">
    <property type="entry name" value="ABC TRANSPORTER PERMEASE PROTEIN YPHD-RELATED"/>
    <property type="match status" value="1"/>
</dbReference>
<feature type="transmembrane region" description="Helical" evidence="9">
    <location>
        <begin position="221"/>
        <end position="242"/>
    </location>
</feature>
<evidence type="ECO:0000313" key="11">
    <source>
        <dbReference type="Proteomes" id="UP001064262"/>
    </source>
</evidence>
<evidence type="ECO:0000256" key="4">
    <source>
        <dbReference type="ARBA" id="ARBA00022475"/>
    </source>
</evidence>
<protein>
    <submittedName>
        <fullName evidence="10">ABC transporter permease</fullName>
    </submittedName>
</protein>
<comment type="subcellular location">
    <subcellularLocation>
        <location evidence="1">Cell inner membrane</location>
        <topology evidence="1">Multi-pass membrane protein</topology>
    </subcellularLocation>
</comment>
<evidence type="ECO:0000256" key="2">
    <source>
        <dbReference type="ARBA" id="ARBA00007942"/>
    </source>
</evidence>
<name>A0A9J6PWB6_9GAMM</name>
<feature type="transmembrane region" description="Helical" evidence="9">
    <location>
        <begin position="96"/>
        <end position="120"/>
    </location>
</feature>
<keyword evidence="5" id="KW-0997">Cell inner membrane</keyword>
<feature type="transmembrane region" description="Helical" evidence="9">
    <location>
        <begin position="171"/>
        <end position="193"/>
    </location>
</feature>
<dbReference type="EMBL" id="JAODIM010000042">
    <property type="protein sequence ID" value="MCU5779132.1"/>
    <property type="molecule type" value="Genomic_DNA"/>
</dbReference>
<feature type="transmembrane region" description="Helical" evidence="9">
    <location>
        <begin position="248"/>
        <end position="265"/>
    </location>
</feature>
<dbReference type="CDD" id="cd06579">
    <property type="entry name" value="TM_PBP1_transp_AraH_like"/>
    <property type="match status" value="1"/>
</dbReference>
<dbReference type="PANTHER" id="PTHR32196">
    <property type="entry name" value="ABC TRANSPORTER PERMEASE PROTEIN YPHD-RELATED-RELATED"/>
    <property type="match status" value="1"/>
</dbReference>
<gene>
    <name evidence="10" type="ORF">N5923_16745</name>
</gene>
<feature type="transmembrane region" description="Helical" evidence="9">
    <location>
        <begin position="132"/>
        <end position="151"/>
    </location>
</feature>
<reference evidence="10" key="1">
    <citation type="submission" date="2022-09" db="EMBL/GenBank/DDBJ databases">
        <title>Winslowiella arboricola sp. nov., isolated from bleeding cankers on broadleaf hosts.</title>
        <authorList>
            <person name="Brady C."/>
            <person name="Kaur S."/>
            <person name="Crampton B."/>
            <person name="Maddock D."/>
            <person name="Arnold D."/>
            <person name="Denman S."/>
        </authorList>
    </citation>
    <scope>NUCLEOTIDE SEQUENCE</scope>
    <source>
        <strain evidence="10">BAC 15a-03b</strain>
    </source>
</reference>
<evidence type="ECO:0000256" key="9">
    <source>
        <dbReference type="SAM" id="Phobius"/>
    </source>
</evidence>
<dbReference type="Proteomes" id="UP001064262">
    <property type="component" value="Unassembled WGS sequence"/>
</dbReference>
<feature type="transmembrane region" description="Helical" evidence="9">
    <location>
        <begin position="277"/>
        <end position="297"/>
    </location>
</feature>
<evidence type="ECO:0000256" key="6">
    <source>
        <dbReference type="ARBA" id="ARBA00022692"/>
    </source>
</evidence>
<organism evidence="10 11">
    <name type="scientific">Winslowiella arboricola</name>
    <dbReference type="NCBI Taxonomy" id="2978220"/>
    <lineage>
        <taxon>Bacteria</taxon>
        <taxon>Pseudomonadati</taxon>
        <taxon>Pseudomonadota</taxon>
        <taxon>Gammaproteobacteria</taxon>
        <taxon>Enterobacterales</taxon>
        <taxon>Erwiniaceae</taxon>
        <taxon>Winslowiella</taxon>
    </lineage>
</organism>
<dbReference type="GO" id="GO:0005886">
    <property type="term" value="C:plasma membrane"/>
    <property type="evidence" value="ECO:0007669"/>
    <property type="project" value="UniProtKB-SubCell"/>
</dbReference>
<evidence type="ECO:0000256" key="3">
    <source>
        <dbReference type="ARBA" id="ARBA00022448"/>
    </source>
</evidence>
<evidence type="ECO:0000256" key="5">
    <source>
        <dbReference type="ARBA" id="ARBA00022519"/>
    </source>
</evidence>
<feature type="transmembrane region" description="Helical" evidence="9">
    <location>
        <begin position="303"/>
        <end position="322"/>
    </location>
</feature>
<dbReference type="Pfam" id="PF02653">
    <property type="entry name" value="BPD_transp_2"/>
    <property type="match status" value="1"/>
</dbReference>
<dbReference type="InterPro" id="IPR001851">
    <property type="entry name" value="ABC_transp_permease"/>
</dbReference>
<feature type="transmembrane region" description="Helical" evidence="9">
    <location>
        <begin position="44"/>
        <end position="63"/>
    </location>
</feature>
<keyword evidence="4" id="KW-1003">Cell membrane</keyword>
<keyword evidence="7 9" id="KW-1133">Transmembrane helix</keyword>
<keyword evidence="11" id="KW-1185">Reference proteome</keyword>
<comment type="similarity">
    <text evidence="2">Belongs to the binding-protein-dependent transport system permease family. AraH/RbsC subfamily.</text>
</comment>
<feature type="transmembrane region" description="Helical" evidence="9">
    <location>
        <begin position="12"/>
        <end position="32"/>
    </location>
</feature>
<keyword evidence="6 9" id="KW-0812">Transmembrane</keyword>
<keyword evidence="3" id="KW-0813">Transport</keyword>
<evidence type="ECO:0000256" key="8">
    <source>
        <dbReference type="ARBA" id="ARBA00023136"/>
    </source>
</evidence>
<feature type="transmembrane region" description="Helical" evidence="9">
    <location>
        <begin position="70"/>
        <end position="90"/>
    </location>
</feature>
<evidence type="ECO:0000313" key="10">
    <source>
        <dbReference type="EMBL" id="MCU5779132.1"/>
    </source>
</evidence>
<keyword evidence="8 9" id="KW-0472">Membrane</keyword>
<proteinExistence type="inferred from homology"/>
<dbReference type="AlphaFoldDB" id="A0A9J6PWB6"/>
<evidence type="ECO:0000256" key="7">
    <source>
        <dbReference type="ARBA" id="ARBA00022989"/>
    </source>
</evidence>
<dbReference type="GO" id="GO:0022857">
    <property type="term" value="F:transmembrane transporter activity"/>
    <property type="evidence" value="ECO:0007669"/>
    <property type="project" value="InterPro"/>
</dbReference>